<keyword evidence="1" id="KW-0175">Coiled coil</keyword>
<keyword evidence="2" id="KW-0472">Membrane</keyword>
<dbReference type="AlphaFoldDB" id="A0A174UUY4"/>
<feature type="transmembrane region" description="Helical" evidence="2">
    <location>
        <begin position="99"/>
        <end position="116"/>
    </location>
</feature>
<reference evidence="3 4" key="1">
    <citation type="submission" date="2015-09" db="EMBL/GenBank/DDBJ databases">
        <authorList>
            <consortium name="Pathogen Informatics"/>
        </authorList>
    </citation>
    <scope>NUCLEOTIDE SEQUENCE [LARGE SCALE GENOMIC DNA]</scope>
    <source>
        <strain evidence="3 4">2789STDY5834945</strain>
    </source>
</reference>
<protein>
    <submittedName>
        <fullName evidence="3">Uncharacterized protein</fullName>
    </submittedName>
</protein>
<organism evidence="3 4">
    <name type="scientific">Bacteroides thetaiotaomicron</name>
    <dbReference type="NCBI Taxonomy" id="818"/>
    <lineage>
        <taxon>Bacteria</taxon>
        <taxon>Pseudomonadati</taxon>
        <taxon>Bacteroidota</taxon>
        <taxon>Bacteroidia</taxon>
        <taxon>Bacteroidales</taxon>
        <taxon>Bacteroidaceae</taxon>
        <taxon>Bacteroides</taxon>
    </lineage>
</organism>
<gene>
    <name evidence="3" type="ORF">ERS852557_03123</name>
</gene>
<feature type="transmembrane region" description="Helical" evidence="2">
    <location>
        <begin position="12"/>
        <end position="31"/>
    </location>
</feature>
<feature type="coiled-coil region" evidence="1">
    <location>
        <begin position="136"/>
        <end position="170"/>
    </location>
</feature>
<keyword evidence="2" id="KW-0812">Transmembrane</keyword>
<proteinExistence type="predicted"/>
<evidence type="ECO:0000256" key="1">
    <source>
        <dbReference type="SAM" id="Coils"/>
    </source>
</evidence>
<sequence length="306" mass="35385">MNNDKKWYLNPIIYMYILLLVVTSLSLYNYWTVNKYINEFNETRIQEIICHNGVNGYMSSTNGINGDVRLSNTNEISRDLEIFVHRLLDAKKGLFDSNTITFLVTLIVGLLAGNLLNTQAKVQELTNKCKIDLNKNKESIRIIEEKRSKINSLEERAAKIINNISIQEQTIAKSKDDFKNQVATINKLLNQFSLLYKVEGLYNTAYNLQSVLESEHRYLKNADNNILTRIDKSTTDLIKSIKESKYYYISKDAKLELITTLQNTIYIFKMEKEKIEMAKLNPSKILNYLLGNLNDLLHHINGITDI</sequence>
<dbReference type="Proteomes" id="UP000095541">
    <property type="component" value="Unassembled WGS sequence"/>
</dbReference>
<keyword evidence="2" id="KW-1133">Transmembrane helix</keyword>
<dbReference type="RefSeq" id="WP_055219940.1">
    <property type="nucleotide sequence ID" value="NZ_CZBI01000004.1"/>
</dbReference>
<dbReference type="EMBL" id="CZBI01000004">
    <property type="protein sequence ID" value="CUQ23857.1"/>
    <property type="molecule type" value="Genomic_DNA"/>
</dbReference>
<accession>A0A174UUY4</accession>
<name>A0A174UUY4_BACT4</name>
<evidence type="ECO:0000313" key="4">
    <source>
        <dbReference type="Proteomes" id="UP000095541"/>
    </source>
</evidence>
<evidence type="ECO:0000256" key="2">
    <source>
        <dbReference type="SAM" id="Phobius"/>
    </source>
</evidence>
<evidence type="ECO:0000313" key="3">
    <source>
        <dbReference type="EMBL" id="CUQ23857.1"/>
    </source>
</evidence>